<dbReference type="InterPro" id="IPR013691">
    <property type="entry name" value="MeTrfase_14"/>
</dbReference>
<dbReference type="AlphaFoldDB" id="A0A2J8AJ69"/>
<accession>A0A2J8AJ69</accession>
<dbReference type="InterPro" id="IPR016040">
    <property type="entry name" value="NAD(P)-bd_dom"/>
</dbReference>
<dbReference type="EMBL" id="PGGS01000007">
    <property type="protein sequence ID" value="PNH12558.1"/>
    <property type="molecule type" value="Genomic_DNA"/>
</dbReference>
<comment type="caution">
    <text evidence="7">The sequence shown here is derived from an EMBL/GenBank/DDBJ whole genome shotgun (WGS) entry which is preliminary data.</text>
</comment>
<dbReference type="Pfam" id="PF16363">
    <property type="entry name" value="GDP_Man_Dehyd"/>
    <property type="match status" value="1"/>
</dbReference>
<evidence type="ECO:0000313" key="7">
    <source>
        <dbReference type="EMBL" id="PNH12558.1"/>
    </source>
</evidence>
<evidence type="ECO:0000259" key="6">
    <source>
        <dbReference type="Pfam" id="PF16363"/>
    </source>
</evidence>
<evidence type="ECO:0000313" key="8">
    <source>
        <dbReference type="Proteomes" id="UP000236333"/>
    </source>
</evidence>
<dbReference type="Gene3D" id="3.40.50.720">
    <property type="entry name" value="NAD(P)-binding Rossmann-like Domain"/>
    <property type="match status" value="2"/>
</dbReference>
<dbReference type="Pfam" id="PF08484">
    <property type="entry name" value="Methyltransf_14"/>
    <property type="match status" value="1"/>
</dbReference>
<dbReference type="Proteomes" id="UP000236333">
    <property type="component" value="Unassembled WGS sequence"/>
</dbReference>
<evidence type="ECO:0000256" key="2">
    <source>
        <dbReference type="ARBA" id="ARBA00009263"/>
    </source>
</evidence>
<evidence type="ECO:0000256" key="3">
    <source>
        <dbReference type="ARBA" id="ARBA00011989"/>
    </source>
</evidence>
<dbReference type="GO" id="GO:0008446">
    <property type="term" value="F:GDP-mannose 4,6-dehydratase activity"/>
    <property type="evidence" value="ECO:0007669"/>
    <property type="project" value="UniProtKB-EC"/>
</dbReference>
<dbReference type="GO" id="GO:0042351">
    <property type="term" value="P:'de novo' GDP-L-fucose biosynthetic process"/>
    <property type="evidence" value="ECO:0007669"/>
    <property type="project" value="TreeGrafter"/>
</dbReference>
<dbReference type="InterPro" id="IPR036291">
    <property type="entry name" value="NAD(P)-bd_dom_sf"/>
</dbReference>
<dbReference type="EC" id="4.2.1.47" evidence="3"/>
<protein>
    <recommendedName>
        <fullName evidence="3">GDP-mannose 4,6-dehydratase</fullName>
        <ecNumber evidence="3">4.2.1.47</ecNumber>
    </recommendedName>
</protein>
<dbReference type="SUPFAM" id="SSF53335">
    <property type="entry name" value="S-adenosyl-L-methionine-dependent methyltransferases"/>
    <property type="match status" value="1"/>
</dbReference>
<comment type="cofactor">
    <cofactor evidence="1">
        <name>NADP(+)</name>
        <dbReference type="ChEBI" id="CHEBI:58349"/>
    </cofactor>
</comment>
<dbReference type="PANTHER" id="PTHR43715:SF1">
    <property type="entry name" value="GDP-MANNOSE 4,6 DEHYDRATASE"/>
    <property type="match status" value="1"/>
</dbReference>
<organism evidence="7 8">
    <name type="scientific">Tetrabaena socialis</name>
    <dbReference type="NCBI Taxonomy" id="47790"/>
    <lineage>
        <taxon>Eukaryota</taxon>
        <taxon>Viridiplantae</taxon>
        <taxon>Chlorophyta</taxon>
        <taxon>core chlorophytes</taxon>
        <taxon>Chlorophyceae</taxon>
        <taxon>CS clade</taxon>
        <taxon>Chlamydomonadales</taxon>
        <taxon>Tetrabaenaceae</taxon>
        <taxon>Tetrabaena</taxon>
    </lineage>
</organism>
<keyword evidence="8" id="KW-1185">Reference proteome</keyword>
<dbReference type="InterPro" id="IPR006368">
    <property type="entry name" value="GDP_Man_deHydtase"/>
</dbReference>
<gene>
    <name evidence="7" type="ORF">TSOC_000476</name>
</gene>
<comment type="similarity">
    <text evidence="2">Belongs to the NAD(P)-dependent epimerase/dehydratase family. GDP-mannose 4,6-dehydratase subfamily.</text>
</comment>
<dbReference type="Gene3D" id="3.90.25.10">
    <property type="entry name" value="UDP-galactose 4-epimerase, domain 1"/>
    <property type="match status" value="1"/>
</dbReference>
<dbReference type="InterPro" id="IPR029063">
    <property type="entry name" value="SAM-dependent_MTases_sf"/>
</dbReference>
<keyword evidence="4" id="KW-0456">Lyase</keyword>
<dbReference type="OrthoDB" id="412421at2759"/>
<proteinExistence type="inferred from homology"/>
<feature type="domain" description="NAD(P)-binding" evidence="6">
    <location>
        <begin position="343"/>
        <end position="674"/>
    </location>
</feature>
<name>A0A2J8AJ69_9CHLO</name>
<dbReference type="PANTHER" id="PTHR43715">
    <property type="entry name" value="GDP-MANNOSE 4,6-DEHYDRATASE"/>
    <property type="match status" value="1"/>
</dbReference>
<feature type="domain" description="C-methyltransferase" evidence="5">
    <location>
        <begin position="171"/>
        <end position="328"/>
    </location>
</feature>
<evidence type="ECO:0000259" key="5">
    <source>
        <dbReference type="Pfam" id="PF08484"/>
    </source>
</evidence>
<dbReference type="Pfam" id="PF13489">
    <property type="entry name" value="Methyltransf_23"/>
    <property type="match status" value="1"/>
</dbReference>
<dbReference type="Gene3D" id="3.40.50.150">
    <property type="entry name" value="Vaccinia Virus protein VP39"/>
    <property type="match status" value="1"/>
</dbReference>
<evidence type="ECO:0000256" key="4">
    <source>
        <dbReference type="ARBA" id="ARBA00023239"/>
    </source>
</evidence>
<sequence>MTNHLQRMVSEIESQIVLNDDDIVVDIGSNDATLLSRYEKAPMKKLRKVGIDPSGTQFLEYYPSDVHLIPAFFDKEVFFAELGRTARAKVVTSISMFYDLPDPMGFVKDVHDILDDDGLWVMEQSYLPTMLLKNSYDTVCHEHLEYYCLHQIHWMCRRNSLRIIDVSFNDTNGGSFRVSICKTCSTLHPTNEATVDAVLKAEGLLTMEDFAEFATRCSTQRDALCEFIREQRQNNKTIAIYGASTKGNTLLQYSSIDAGMINLGVAERNPRKFGCRTPGTNIPIFSEEEVRAAQPDFMLVLPWHFKEEFVQRERDFLGQGGQLIFPLPSLELVRSGSRKTAVVLGANGQIGTHLVDFLLDRGYFVYGICRTGSTRAAHKFFISIQCDISRPGKLEIIMMSILPDEVYNLAAETDSNRSQQDGSATLHLNGTTVASVCDIVRKVDMEKERKMGKVKLFQANSTELYKGCCTNGAVGDIGEIDEDYIQFHPTTPYGVGKLTAYWVIRNNRELMDVQCSTGICCNIESRLRRDTFVTMKIIKHLQRIAKDYDAPLTEVLTIGNADVHRDWMHAKDAARAMHLILQQPEPGDYIISTGAVHSVKQFAQIAADVVGLGPSRWEGNELIGGNGNILIVSDESKYCRPYETHNTGKTVFRNSKLMGLGWAPSFTFEQMVADLCSSM</sequence>
<dbReference type="SUPFAM" id="SSF51735">
    <property type="entry name" value="NAD(P)-binding Rossmann-fold domains"/>
    <property type="match status" value="1"/>
</dbReference>
<reference evidence="7 8" key="1">
    <citation type="journal article" date="2017" name="Mol. Biol. Evol.">
        <title>The 4-celled Tetrabaena socialis nuclear genome reveals the essential components for genetic control of cell number at the origin of multicellularity in the volvocine lineage.</title>
        <authorList>
            <person name="Featherston J."/>
            <person name="Arakaki Y."/>
            <person name="Hanschen E.R."/>
            <person name="Ferris P.J."/>
            <person name="Michod R.E."/>
            <person name="Olson B.J.S.C."/>
            <person name="Nozaki H."/>
            <person name="Durand P.M."/>
        </authorList>
    </citation>
    <scope>NUCLEOTIDE SEQUENCE [LARGE SCALE GENOMIC DNA]</scope>
    <source>
        <strain evidence="7 8">NIES-571</strain>
    </source>
</reference>
<evidence type="ECO:0000256" key="1">
    <source>
        <dbReference type="ARBA" id="ARBA00001937"/>
    </source>
</evidence>